<dbReference type="Pfam" id="PF07703">
    <property type="entry name" value="A2M_BRD"/>
    <property type="match status" value="1"/>
</dbReference>
<gene>
    <name evidence="6" type="ORF">C8P66_113110</name>
</gene>
<evidence type="ECO:0000259" key="4">
    <source>
        <dbReference type="SMART" id="SM01359"/>
    </source>
</evidence>
<dbReference type="InterPro" id="IPR001599">
    <property type="entry name" value="Macroglobln_a2"/>
</dbReference>
<dbReference type="InterPro" id="IPR002890">
    <property type="entry name" value="MG2"/>
</dbReference>
<sequence length="1706" mass="180678">MPRLLALLMFLLAVPASAQMLNFEPQGVQRDGAAYEAQLSRRFPAGGTPAQRTAAEARATAAERSGKWDQAVQAWEERIGAGNPTAETWLALSRAQLERTPPEAARALQAAWQSFMLVPSGPPEIPSLRMMAQALARQGQLGEALAATAAAQSRDPENPALRRELADARQAAGMLFTRARVEAEAEPARACLAFTVPPRRGDDWQPQDWARAEPPLPGMAVERDGDQICVTGLPYGRATRVVLRAGLPGEGGVNLRTETTVAVSVPNRRPRIAFDNRSYLLPRGQAPRIAVATINVSSLDIRVMRVGERGLVPLRRDWKPGDEMEGWTAMRLSEESAPTIWSGRAEVPRFQANQSQNTILPLPEAVRTAGPGLYVVWVKAGDGQDQGVSGAALPLVITDLGLTAWRSSQGLAVQARSFAEAMPRAGVQVTLMSRGNEILASAETGADGVARFAAALLRGQGPLAPISVHAATADDLAALDLEAASFDLSDRGASGLPHPGALDAFLWLDRGIYRPGETVQTMALLRDASGVPQELPIRLRLRRPNGQIAEEFVPSRQEGGAFAWPIRLSRSAQVGVWTVEALADPDAPPIGRTTFRVDAFVPETLAIEAGPLPPAITLGRPVTVPLSARFLYGAPAAGLSGRAELRLRQAPEQWPAWRGWHIGLIEDPFDPGLGSADIAPLNEQGRGEVGFTIDSMPDTSRPVALEVAVSLSDPGGRESRTSFSLPVIGTTPFLAIRPAFKDDAVDDGAEAAFDIAALSPAGEATAAALKLRLVRERPDWRMVVSDGQARWQTVWRDEAVDTADLQTTPGQPARFARSLGFGRYRIEVTRPGTLAIASYRFRAGWATSENAEVPDKVDVAADQASYAPGASARIRITPPFAGHASVAVLTDRLVSVQEVEVPVGGAEVSVPVDAAWGPGAYVAVTVFRAGTAAAGAPARALGLAWVGLDPATRTLAVAIEGEPMVRPRTRVTIPVRLTGATGAARLTLAAVDEGILRITRFPTPDPVRHFTGRRVLGVDIRDDYGRLIAPPDGEATVLRQGGDGFEGDLSVQPPQRVVALFSGIVTPGPDGVAMVPLDLPDFAGELRLMAVAWDGTRIGAAARPLTVRDQVVAEALLPRFLAPGDEARLPLLVHNLDLPSGEIIVTLATEGPLALQGPARFATMLATGERARPVTTLAATGAGEAVLRLTVTGPQGFSATRESRITIRSARPWASSVATSTLAPGTEARIEPPLARFVPGTTRATVTFGGILRYDAAALLRAVVDYSFGCTEQTASRIMALATAPPALAPENREAALTQAITALFDRQRYDGMLGLWSSGGEAEDWVSAYAAETLLRAKAEGAVLPEAAMGALLSALEERSERAPDDPSSRANQAYRLHVLAMAGRHRLGAARRLMEQLDDLPTPLSRAQLGSAFALGGDTPRAELAFAAALASPARQYWHQDYGSPARDAIAVAVLLRESGVLAARLSDAIGRLPGADFTPERSSTQEQAWAVLASRVLNAGGRPVQVSVGGRSLPVGLSAMAPLTGPLTGPVAVRNLGDAPVLQSISVTGLPAQPLPAARAGMRITRRFFTPNGEALNLDALKQTQSFVLLLEATSETGDTHNALIQQGLPAGFEIIGRLPAGEVPGMDFLGELSSVEAEPALDDRYAAAVVLSPDSRVARVAVRLRAVTAGRFELPGAEVADMYRPAVFARQNTGRLTIAPQD</sequence>
<dbReference type="PANTHER" id="PTHR40094:SF1">
    <property type="entry name" value="UBIQUITIN DOMAIN-CONTAINING PROTEIN"/>
    <property type="match status" value="1"/>
</dbReference>
<dbReference type="CDD" id="cd02891">
    <property type="entry name" value="A2M_like"/>
    <property type="match status" value="1"/>
</dbReference>
<proteinExistence type="inferred from homology"/>
<dbReference type="InterPro" id="IPR011990">
    <property type="entry name" value="TPR-like_helical_dom_sf"/>
</dbReference>
<dbReference type="SMART" id="SM01359">
    <property type="entry name" value="A2M_N_2"/>
    <property type="match status" value="1"/>
</dbReference>
<dbReference type="GO" id="GO:0004866">
    <property type="term" value="F:endopeptidase inhibitor activity"/>
    <property type="evidence" value="ECO:0007669"/>
    <property type="project" value="InterPro"/>
</dbReference>
<dbReference type="PIRSF" id="PIRSF038980">
    <property type="entry name" value="A2M_bac"/>
    <property type="match status" value="1"/>
</dbReference>
<dbReference type="PANTHER" id="PTHR40094">
    <property type="entry name" value="ALPHA-2-MACROGLOBULIN HOMOLOG"/>
    <property type="match status" value="1"/>
</dbReference>
<evidence type="ECO:0000259" key="5">
    <source>
        <dbReference type="SMART" id="SM01360"/>
    </source>
</evidence>
<feature type="signal peptide" evidence="3">
    <location>
        <begin position="1"/>
        <end position="18"/>
    </location>
</feature>
<feature type="chain" id="PRO_5015919195" description="Alpha-2-macroglobulin family protein" evidence="3">
    <location>
        <begin position="19"/>
        <end position="1706"/>
    </location>
</feature>
<dbReference type="SUPFAM" id="SSF48452">
    <property type="entry name" value="TPR-like"/>
    <property type="match status" value="1"/>
</dbReference>
<feature type="domain" description="Alpha-2-macroglobulin" evidence="5">
    <location>
        <begin position="1058"/>
        <end position="1147"/>
    </location>
</feature>
<dbReference type="Pfam" id="PF00207">
    <property type="entry name" value="A2M"/>
    <property type="match status" value="1"/>
</dbReference>
<dbReference type="InterPro" id="IPR026284">
    <property type="entry name" value="A2MG_proteobact"/>
</dbReference>
<organism evidence="6 7">
    <name type="scientific">Humitalea rosea</name>
    <dbReference type="NCBI Taxonomy" id="990373"/>
    <lineage>
        <taxon>Bacteria</taxon>
        <taxon>Pseudomonadati</taxon>
        <taxon>Pseudomonadota</taxon>
        <taxon>Alphaproteobacteria</taxon>
        <taxon>Acetobacterales</taxon>
        <taxon>Roseomonadaceae</taxon>
        <taxon>Humitalea</taxon>
    </lineage>
</organism>
<dbReference type="InterPro" id="IPR041462">
    <property type="entry name" value="Bact_A2M_MG6"/>
</dbReference>
<dbReference type="InterPro" id="IPR011625">
    <property type="entry name" value="A2M_N_BRD"/>
</dbReference>
<dbReference type="InterPro" id="IPR051802">
    <property type="entry name" value="YfhM-like"/>
</dbReference>
<dbReference type="Gene3D" id="1.50.10.20">
    <property type="match status" value="1"/>
</dbReference>
<name>A0A2W7J1U8_9PROT</name>
<dbReference type="Pfam" id="PF21142">
    <property type="entry name" value="A2M_bMG2"/>
    <property type="match status" value="1"/>
</dbReference>
<protein>
    <recommendedName>
        <fullName evidence="8">Alpha-2-macroglobulin family protein</fullName>
    </recommendedName>
</protein>
<reference evidence="6 7" key="1">
    <citation type="submission" date="2018-06" db="EMBL/GenBank/DDBJ databases">
        <title>Genomic Encyclopedia of Archaeal and Bacterial Type Strains, Phase II (KMG-II): from individual species to whole genera.</title>
        <authorList>
            <person name="Goeker M."/>
        </authorList>
    </citation>
    <scope>NUCLEOTIDE SEQUENCE [LARGE SCALE GENOMIC DNA]</scope>
    <source>
        <strain evidence="6 7">DSM 24525</strain>
    </source>
</reference>
<keyword evidence="2 3" id="KW-0732">Signal</keyword>
<feature type="domain" description="Alpha-2-macroglobulin bait region" evidence="4">
    <location>
        <begin position="857"/>
        <end position="998"/>
    </location>
</feature>
<dbReference type="InterPro" id="IPR041246">
    <property type="entry name" value="Bact_MG10"/>
</dbReference>
<dbReference type="Gene3D" id="2.60.40.1930">
    <property type="match status" value="1"/>
</dbReference>
<dbReference type="InterPro" id="IPR041203">
    <property type="entry name" value="Bact_A2M_MG5"/>
</dbReference>
<dbReference type="Proteomes" id="UP000249688">
    <property type="component" value="Unassembled WGS sequence"/>
</dbReference>
<dbReference type="Pfam" id="PF11974">
    <property type="entry name" value="bMG3"/>
    <property type="match status" value="1"/>
</dbReference>
<keyword evidence="7" id="KW-1185">Reference proteome</keyword>
<dbReference type="RefSeq" id="WP_111398659.1">
    <property type="nucleotide sequence ID" value="NZ_QKYU01000013.1"/>
</dbReference>
<dbReference type="Pfam" id="PF17972">
    <property type="entry name" value="bMG5"/>
    <property type="match status" value="1"/>
</dbReference>
<dbReference type="InterPro" id="IPR021868">
    <property type="entry name" value="Alpha_2_Macroglob_MG3"/>
</dbReference>
<evidence type="ECO:0008006" key="8">
    <source>
        <dbReference type="Google" id="ProtNLM"/>
    </source>
</evidence>
<accession>A0A2W7J1U8</accession>
<dbReference type="Pfam" id="PF17973">
    <property type="entry name" value="bMG10"/>
    <property type="match status" value="1"/>
</dbReference>
<comment type="similarity">
    <text evidence="1">Belongs to the protease inhibitor I39 (alpha-2-macroglobulin) family. Bacterial alpha-2-macroglobulin subfamily.</text>
</comment>
<evidence type="ECO:0000313" key="6">
    <source>
        <dbReference type="EMBL" id="PZW44943.1"/>
    </source>
</evidence>
<comment type="caution">
    <text evidence="6">The sequence shown here is derived from an EMBL/GenBank/DDBJ whole genome shotgun (WGS) entry which is preliminary data.</text>
</comment>
<dbReference type="SUPFAM" id="SSF48239">
    <property type="entry name" value="Terpenoid cyclases/Protein prenyltransferases"/>
    <property type="match status" value="1"/>
</dbReference>
<dbReference type="SMART" id="SM01360">
    <property type="entry name" value="A2M"/>
    <property type="match status" value="1"/>
</dbReference>
<dbReference type="OrthoDB" id="9767116at2"/>
<dbReference type="Pfam" id="PF01835">
    <property type="entry name" value="MG2"/>
    <property type="match status" value="1"/>
</dbReference>
<evidence type="ECO:0000256" key="2">
    <source>
        <dbReference type="ARBA" id="ARBA00022729"/>
    </source>
</evidence>
<dbReference type="Gene3D" id="1.25.40.10">
    <property type="entry name" value="Tetratricopeptide repeat domain"/>
    <property type="match status" value="1"/>
</dbReference>
<dbReference type="InterPro" id="IPR008930">
    <property type="entry name" value="Terpenoid_cyclase/PrenylTrfase"/>
</dbReference>
<dbReference type="InterPro" id="IPR049120">
    <property type="entry name" value="A2M_bMG2"/>
</dbReference>
<dbReference type="Pfam" id="PF17962">
    <property type="entry name" value="bMG6"/>
    <property type="match status" value="1"/>
</dbReference>
<evidence type="ECO:0000256" key="3">
    <source>
        <dbReference type="SAM" id="SignalP"/>
    </source>
</evidence>
<dbReference type="EMBL" id="QKYU01000013">
    <property type="protein sequence ID" value="PZW44943.1"/>
    <property type="molecule type" value="Genomic_DNA"/>
</dbReference>
<evidence type="ECO:0000313" key="7">
    <source>
        <dbReference type="Proteomes" id="UP000249688"/>
    </source>
</evidence>
<evidence type="ECO:0000256" key="1">
    <source>
        <dbReference type="ARBA" id="ARBA00010556"/>
    </source>
</evidence>